<comment type="caution">
    <text evidence="2">The sequence shown here is derived from an EMBL/GenBank/DDBJ whole genome shotgun (WGS) entry which is preliminary data.</text>
</comment>
<keyword evidence="1" id="KW-0732">Signal</keyword>
<accession>A0ABT8REB9</accession>
<keyword evidence="3" id="KW-1185">Reference proteome</keyword>
<dbReference type="RefSeq" id="WP_302039882.1">
    <property type="nucleotide sequence ID" value="NZ_JAUKPO010000016.1"/>
</dbReference>
<sequence length="165" mass="18555">MKFIYTGLLLILTSFAHAEGGPTNSSLPIDSLLELMVEENKVSIQLTELLGKWSKMERFSSSNITFAYGNLFSSAEVTCLGKVGKQKGTYTINVSSLGLKTKKQQKEVYLLNIDSQLYLLTENDIQETKQLLIDHLTHETLLKAEDMRLVIKKHLVNSGYRKNIG</sequence>
<protein>
    <recommendedName>
        <fullName evidence="4">DUF4468 domain-containing protein</fullName>
    </recommendedName>
</protein>
<evidence type="ECO:0000313" key="2">
    <source>
        <dbReference type="EMBL" id="MDO1449080.1"/>
    </source>
</evidence>
<organism evidence="2 3">
    <name type="scientific">Rhodocytophaga aerolata</name>
    <dbReference type="NCBI Taxonomy" id="455078"/>
    <lineage>
        <taxon>Bacteria</taxon>
        <taxon>Pseudomonadati</taxon>
        <taxon>Bacteroidota</taxon>
        <taxon>Cytophagia</taxon>
        <taxon>Cytophagales</taxon>
        <taxon>Rhodocytophagaceae</taxon>
        <taxon>Rhodocytophaga</taxon>
    </lineage>
</organism>
<evidence type="ECO:0000313" key="3">
    <source>
        <dbReference type="Proteomes" id="UP001168528"/>
    </source>
</evidence>
<feature type="signal peptide" evidence="1">
    <location>
        <begin position="1"/>
        <end position="18"/>
    </location>
</feature>
<dbReference type="EMBL" id="JAUKPO010000016">
    <property type="protein sequence ID" value="MDO1449080.1"/>
    <property type="molecule type" value="Genomic_DNA"/>
</dbReference>
<reference evidence="2" key="1">
    <citation type="submission" date="2023-07" db="EMBL/GenBank/DDBJ databases">
        <title>The genome sequence of Rhodocytophaga aerolata KACC 12507.</title>
        <authorList>
            <person name="Zhang X."/>
        </authorList>
    </citation>
    <scope>NUCLEOTIDE SEQUENCE</scope>
    <source>
        <strain evidence="2">KACC 12507</strain>
    </source>
</reference>
<proteinExistence type="predicted"/>
<feature type="chain" id="PRO_5045998630" description="DUF4468 domain-containing protein" evidence="1">
    <location>
        <begin position="19"/>
        <end position="165"/>
    </location>
</feature>
<dbReference type="Proteomes" id="UP001168528">
    <property type="component" value="Unassembled WGS sequence"/>
</dbReference>
<evidence type="ECO:0008006" key="4">
    <source>
        <dbReference type="Google" id="ProtNLM"/>
    </source>
</evidence>
<evidence type="ECO:0000256" key="1">
    <source>
        <dbReference type="SAM" id="SignalP"/>
    </source>
</evidence>
<gene>
    <name evidence="2" type="ORF">Q0590_22580</name>
</gene>
<name>A0ABT8REB9_9BACT</name>